<protein>
    <submittedName>
        <fullName evidence="3">Polyketide cyclase</fullName>
    </submittedName>
</protein>
<name>A0A3B7LUH3_9GAMM</name>
<organism evidence="3 4">
    <name type="scientific">Acinetobacter chinensis</name>
    <dbReference type="NCBI Taxonomy" id="2004650"/>
    <lineage>
        <taxon>Bacteria</taxon>
        <taxon>Pseudomonadati</taxon>
        <taxon>Pseudomonadota</taxon>
        <taxon>Gammaproteobacteria</taxon>
        <taxon>Moraxellales</taxon>
        <taxon>Moraxellaceae</taxon>
        <taxon>Acinetobacter</taxon>
    </lineage>
</organism>
<gene>
    <name evidence="3" type="ORF">CDG60_07995</name>
</gene>
<comment type="similarity">
    <text evidence="1">Belongs to the AHA1 family.</text>
</comment>
<dbReference type="CDD" id="cd08901">
    <property type="entry name" value="SRPBCC_CalC_Aha1-like_8"/>
    <property type="match status" value="1"/>
</dbReference>
<sequence length="149" mass="17013">MNPTIEVQMLIRKPVTEVFQAFIDPSITAKFWFSSATGRLEQGTTVEWTWQKYQFTAQVEVLEVVTDKRIQIKWGAPKTTVDFIFEKVSENQTYLKIRNYDIPLQGAELISFIIDSTGGFTTVVDGAKAWLEQGIQLSLVEDKFPPFKA</sequence>
<accession>A0A3B7LUH3</accession>
<evidence type="ECO:0000259" key="2">
    <source>
        <dbReference type="Pfam" id="PF08327"/>
    </source>
</evidence>
<dbReference type="Gene3D" id="3.30.530.20">
    <property type="match status" value="1"/>
</dbReference>
<feature type="domain" description="Activator of Hsp90 ATPase homologue 1/2-like C-terminal" evidence="2">
    <location>
        <begin position="14"/>
        <end position="109"/>
    </location>
</feature>
<dbReference type="Pfam" id="PF08327">
    <property type="entry name" value="AHSA1"/>
    <property type="match status" value="1"/>
</dbReference>
<dbReference type="InterPro" id="IPR013538">
    <property type="entry name" value="ASHA1/2-like_C"/>
</dbReference>
<dbReference type="AlphaFoldDB" id="A0A3B7LUH3"/>
<dbReference type="RefSeq" id="WP_087511604.1">
    <property type="nucleotide sequence ID" value="NZ_CP032134.1"/>
</dbReference>
<evidence type="ECO:0000313" key="4">
    <source>
        <dbReference type="Proteomes" id="UP000263753"/>
    </source>
</evidence>
<reference evidence="4" key="1">
    <citation type="submission" date="2018-09" db="EMBL/GenBank/DDBJ databases">
        <title>The complete genome of Acinetobacter sp. strain WCHAc010005.</title>
        <authorList>
            <person name="Hu Y."/>
            <person name="Long H."/>
            <person name="Feng Y."/>
            <person name="Zong Z."/>
        </authorList>
    </citation>
    <scope>NUCLEOTIDE SEQUENCE [LARGE SCALE GENOMIC DNA]</scope>
    <source>
        <strain evidence="4">WCHAc010005</strain>
    </source>
</reference>
<evidence type="ECO:0000313" key="3">
    <source>
        <dbReference type="EMBL" id="AXY56510.1"/>
    </source>
</evidence>
<dbReference type="InterPro" id="IPR023393">
    <property type="entry name" value="START-like_dom_sf"/>
</dbReference>
<dbReference type="EMBL" id="CP032134">
    <property type="protein sequence ID" value="AXY56510.1"/>
    <property type="molecule type" value="Genomic_DNA"/>
</dbReference>
<proteinExistence type="inferred from homology"/>
<dbReference type="Proteomes" id="UP000263753">
    <property type="component" value="Chromosome"/>
</dbReference>
<dbReference type="SUPFAM" id="SSF55961">
    <property type="entry name" value="Bet v1-like"/>
    <property type="match status" value="1"/>
</dbReference>
<dbReference type="KEGG" id="achi:CDG60_07995"/>
<evidence type="ECO:0000256" key="1">
    <source>
        <dbReference type="ARBA" id="ARBA00006817"/>
    </source>
</evidence>